<name>A0A955L4I5_9BACT</name>
<comment type="caution">
    <text evidence="1">The sequence shown here is derived from an EMBL/GenBank/DDBJ whole genome shotgun (WGS) entry which is preliminary data.</text>
</comment>
<dbReference type="PANTHER" id="PTHR13308:SF40">
    <property type="entry name" value="NEDD4-BINDING PROTEIN 2-LIKE 1"/>
    <property type="match status" value="1"/>
</dbReference>
<dbReference type="PANTHER" id="PTHR13308">
    <property type="entry name" value="NEDD4-BINDING PROTEIN 2-LIKE 1"/>
    <property type="match status" value="1"/>
</dbReference>
<proteinExistence type="predicted"/>
<dbReference type="InterPro" id="IPR027417">
    <property type="entry name" value="P-loop_NTPase"/>
</dbReference>
<dbReference type="Proteomes" id="UP000782843">
    <property type="component" value="Unassembled WGS sequence"/>
</dbReference>
<protein>
    <submittedName>
        <fullName evidence="1">ATP-binding protein</fullName>
    </submittedName>
</protein>
<keyword evidence="1" id="KW-0547">Nucleotide-binding</keyword>
<reference evidence="1" key="1">
    <citation type="submission" date="2020-04" db="EMBL/GenBank/DDBJ databases">
        <authorList>
            <person name="Zhang T."/>
        </authorList>
    </citation>
    <scope>NUCLEOTIDE SEQUENCE</scope>
    <source>
        <strain evidence="1">HKST-UBA10</strain>
    </source>
</reference>
<dbReference type="SUPFAM" id="SSF52540">
    <property type="entry name" value="P-loop containing nucleoside triphosphate hydrolases"/>
    <property type="match status" value="1"/>
</dbReference>
<sequence>MEKQIRKGTHGKLYLMRGLPGSGKSTLAKKLTKNVYSADDYFIKDGKYLYDYSKIAIAHEWNKDRIRASLEKGVSSLAVDNTNTSAWEMRDYVKMGIKYDYDIVLVEPDTDYKWDLDMLKEKSKHNIDRAKLELMRDCYSHDPSLEDILKAEKE</sequence>
<gene>
    <name evidence="1" type="ORF">KC660_04820</name>
</gene>
<dbReference type="Pfam" id="PF13671">
    <property type="entry name" value="AAA_33"/>
    <property type="match status" value="1"/>
</dbReference>
<organism evidence="1 2">
    <name type="scientific">Candidatus Dojkabacteria bacterium</name>
    <dbReference type="NCBI Taxonomy" id="2099670"/>
    <lineage>
        <taxon>Bacteria</taxon>
        <taxon>Candidatus Dojkabacteria</taxon>
    </lineage>
</organism>
<dbReference type="EMBL" id="JAGQLG010000213">
    <property type="protein sequence ID" value="MCA9382697.1"/>
    <property type="molecule type" value="Genomic_DNA"/>
</dbReference>
<dbReference type="AlphaFoldDB" id="A0A955L4I5"/>
<accession>A0A955L4I5</accession>
<dbReference type="Gene3D" id="3.40.50.300">
    <property type="entry name" value="P-loop containing nucleotide triphosphate hydrolases"/>
    <property type="match status" value="1"/>
</dbReference>
<evidence type="ECO:0000313" key="1">
    <source>
        <dbReference type="EMBL" id="MCA9382697.1"/>
    </source>
</evidence>
<dbReference type="GO" id="GO:0005524">
    <property type="term" value="F:ATP binding"/>
    <property type="evidence" value="ECO:0007669"/>
    <property type="project" value="UniProtKB-KW"/>
</dbReference>
<dbReference type="InterPro" id="IPR026302">
    <property type="entry name" value="NEDD4-bd_p2"/>
</dbReference>
<keyword evidence="1" id="KW-0067">ATP-binding</keyword>
<evidence type="ECO:0000313" key="2">
    <source>
        <dbReference type="Proteomes" id="UP000782843"/>
    </source>
</evidence>
<reference evidence="1" key="2">
    <citation type="journal article" date="2021" name="Microbiome">
        <title>Successional dynamics and alternative stable states in a saline activated sludge microbial community over 9 years.</title>
        <authorList>
            <person name="Wang Y."/>
            <person name="Ye J."/>
            <person name="Ju F."/>
            <person name="Liu L."/>
            <person name="Boyd J.A."/>
            <person name="Deng Y."/>
            <person name="Parks D.H."/>
            <person name="Jiang X."/>
            <person name="Yin X."/>
            <person name="Woodcroft B.J."/>
            <person name="Tyson G.W."/>
            <person name="Hugenholtz P."/>
            <person name="Polz M.F."/>
            <person name="Zhang T."/>
        </authorList>
    </citation>
    <scope>NUCLEOTIDE SEQUENCE</scope>
    <source>
        <strain evidence="1">HKST-UBA10</strain>
    </source>
</reference>